<dbReference type="InterPro" id="IPR018673">
    <property type="entry name" value="DUF2141"/>
</dbReference>
<dbReference type="Proteomes" id="UP001626549">
    <property type="component" value="Chromosome"/>
</dbReference>
<keyword evidence="3" id="KW-1185">Reference proteome</keyword>
<feature type="chain" id="PRO_5047235333" evidence="1">
    <location>
        <begin position="21"/>
        <end position="137"/>
    </location>
</feature>
<dbReference type="Pfam" id="PF09912">
    <property type="entry name" value="DUF2141"/>
    <property type="match status" value="1"/>
</dbReference>
<dbReference type="RefSeq" id="WP_407329453.1">
    <property type="nucleotide sequence ID" value="NZ_CP136865.1"/>
</dbReference>
<evidence type="ECO:0000313" key="3">
    <source>
        <dbReference type="Proteomes" id="UP001626549"/>
    </source>
</evidence>
<feature type="signal peptide" evidence="1">
    <location>
        <begin position="1"/>
        <end position="20"/>
    </location>
</feature>
<accession>A0ABZ0IF69</accession>
<proteinExistence type="predicted"/>
<keyword evidence="1" id="KW-0732">Signal</keyword>
<gene>
    <name evidence="2" type="ORF">R0137_06435</name>
</gene>
<name>A0ABZ0IF69_9GAMM</name>
<sequence>MKRLLCISGLMIALATPGIAADLTFSVTNISEPVGELMWVLYDSQEAYAGEGQPVVSAKSRLDSESVRITLHDLVPGRYAIKLFHDANSNGELDSNLIGMPTEGYGFSNDAGRMGPPSFDDAAVDLKNDTAIEIRVR</sequence>
<dbReference type="EMBL" id="CP136865">
    <property type="protein sequence ID" value="WOJ98199.1"/>
    <property type="molecule type" value="Genomic_DNA"/>
</dbReference>
<protein>
    <submittedName>
        <fullName evidence="2">DUF2141 domain-containing protein</fullName>
    </submittedName>
</protein>
<evidence type="ECO:0000256" key="1">
    <source>
        <dbReference type="SAM" id="SignalP"/>
    </source>
</evidence>
<organism evidence="2 3">
    <name type="scientific">Congregibacter brevis</name>
    <dbReference type="NCBI Taxonomy" id="3081201"/>
    <lineage>
        <taxon>Bacteria</taxon>
        <taxon>Pseudomonadati</taxon>
        <taxon>Pseudomonadota</taxon>
        <taxon>Gammaproteobacteria</taxon>
        <taxon>Cellvibrionales</taxon>
        <taxon>Halieaceae</taxon>
        <taxon>Congregibacter</taxon>
    </lineage>
</organism>
<reference evidence="2 3" key="1">
    <citation type="submission" date="2023-10" db="EMBL/GenBank/DDBJ databases">
        <title>Two novel species belonging to the OM43/NOR5 clade.</title>
        <authorList>
            <person name="Park M."/>
        </authorList>
    </citation>
    <scope>NUCLEOTIDE SEQUENCE [LARGE SCALE GENOMIC DNA]</scope>
    <source>
        <strain evidence="2 3">IMCC45268</strain>
    </source>
</reference>
<evidence type="ECO:0000313" key="2">
    <source>
        <dbReference type="EMBL" id="WOJ98199.1"/>
    </source>
</evidence>